<evidence type="ECO:0000256" key="3">
    <source>
        <dbReference type="ARBA" id="ARBA00023125"/>
    </source>
</evidence>
<dbReference type="Pfam" id="PF00486">
    <property type="entry name" value="Trans_reg_C"/>
    <property type="match status" value="1"/>
</dbReference>
<dbReference type="GO" id="GO:0003677">
    <property type="term" value="F:DNA binding"/>
    <property type="evidence" value="ECO:0007669"/>
    <property type="project" value="UniProtKB-UniRule"/>
</dbReference>
<dbReference type="GO" id="GO:0005975">
    <property type="term" value="P:carbohydrate metabolic process"/>
    <property type="evidence" value="ECO:0007669"/>
    <property type="project" value="UniProtKB-ARBA"/>
</dbReference>
<evidence type="ECO:0000256" key="5">
    <source>
        <dbReference type="PROSITE-ProRule" id="PRU01091"/>
    </source>
</evidence>
<dbReference type="PANTHER" id="PTHR35807:SF1">
    <property type="entry name" value="TRANSCRIPTIONAL REGULATOR REDD"/>
    <property type="match status" value="1"/>
</dbReference>
<dbReference type="InterPro" id="IPR005158">
    <property type="entry name" value="BTAD"/>
</dbReference>
<feature type="compositionally biased region" description="Basic and acidic residues" evidence="6">
    <location>
        <begin position="287"/>
        <end position="312"/>
    </location>
</feature>
<feature type="region of interest" description="Disordered" evidence="6">
    <location>
        <begin position="253"/>
        <end position="313"/>
    </location>
</feature>
<dbReference type="Pfam" id="PF16158">
    <property type="entry name" value="N_BRCA1_IG"/>
    <property type="match status" value="1"/>
</dbReference>
<accession>A0A8J3UZ86</accession>
<dbReference type="EMBL" id="BOOR01000006">
    <property type="protein sequence ID" value="GII52557.1"/>
    <property type="molecule type" value="Genomic_DNA"/>
</dbReference>
<evidence type="ECO:0000256" key="2">
    <source>
        <dbReference type="ARBA" id="ARBA00023015"/>
    </source>
</evidence>
<dbReference type="InterPro" id="IPR051677">
    <property type="entry name" value="AfsR-DnrI-RedD_regulator"/>
</dbReference>
<keyword evidence="9" id="KW-1185">Reference proteome</keyword>
<feature type="DNA-binding region" description="OmpR/PhoB-type" evidence="5">
    <location>
        <begin position="1"/>
        <end position="97"/>
    </location>
</feature>
<dbReference type="PANTHER" id="PTHR35807">
    <property type="entry name" value="TRANSCRIPTIONAL REGULATOR REDD-RELATED"/>
    <property type="match status" value="1"/>
</dbReference>
<dbReference type="CDD" id="cd14947">
    <property type="entry name" value="NBR1_like"/>
    <property type="match status" value="1"/>
</dbReference>
<comment type="similarity">
    <text evidence="1">Belongs to the AfsR/DnrI/RedD regulatory family.</text>
</comment>
<proteinExistence type="inferred from homology"/>
<reference evidence="8" key="1">
    <citation type="submission" date="2021-01" db="EMBL/GenBank/DDBJ databases">
        <title>Whole genome shotgun sequence of Planotetraspora thailandica NBRC 104271.</title>
        <authorList>
            <person name="Komaki H."/>
            <person name="Tamura T."/>
        </authorList>
    </citation>
    <scope>NUCLEOTIDE SEQUENCE</scope>
    <source>
        <strain evidence="8">NBRC 104271</strain>
    </source>
</reference>
<protein>
    <recommendedName>
        <fullName evidence="7">OmpR/PhoB-type domain-containing protein</fullName>
    </recommendedName>
</protein>
<comment type="caution">
    <text evidence="8">The sequence shown here is derived from an EMBL/GenBank/DDBJ whole genome shotgun (WGS) entry which is preliminary data.</text>
</comment>
<evidence type="ECO:0000259" key="7">
    <source>
        <dbReference type="PROSITE" id="PS51755"/>
    </source>
</evidence>
<dbReference type="GO" id="GO:0006355">
    <property type="term" value="P:regulation of DNA-templated transcription"/>
    <property type="evidence" value="ECO:0007669"/>
    <property type="project" value="InterPro"/>
</dbReference>
<dbReference type="RefSeq" id="WP_203942843.1">
    <property type="nucleotide sequence ID" value="NZ_BOOR01000006.1"/>
</dbReference>
<dbReference type="InterPro" id="IPR032350">
    <property type="entry name" value="Nbr1_FW"/>
</dbReference>
<dbReference type="SUPFAM" id="SSF46894">
    <property type="entry name" value="C-terminal effector domain of the bipartite response regulators"/>
    <property type="match status" value="1"/>
</dbReference>
<keyword evidence="3 5" id="KW-0238">DNA-binding</keyword>
<evidence type="ECO:0000256" key="6">
    <source>
        <dbReference type="SAM" id="MobiDB-lite"/>
    </source>
</evidence>
<dbReference type="Gene3D" id="1.25.40.10">
    <property type="entry name" value="Tetratricopeptide repeat domain"/>
    <property type="match status" value="1"/>
</dbReference>
<dbReference type="PROSITE" id="PS51755">
    <property type="entry name" value="OMPR_PHOB"/>
    <property type="match status" value="1"/>
</dbReference>
<gene>
    <name evidence="8" type="ORF">Pth03_09460</name>
</gene>
<dbReference type="Pfam" id="PF03704">
    <property type="entry name" value="BTAD"/>
    <property type="match status" value="1"/>
</dbReference>
<evidence type="ECO:0000256" key="4">
    <source>
        <dbReference type="ARBA" id="ARBA00023163"/>
    </source>
</evidence>
<dbReference type="InterPro" id="IPR036388">
    <property type="entry name" value="WH-like_DNA-bd_sf"/>
</dbReference>
<dbReference type="Proteomes" id="UP000605992">
    <property type="component" value="Unassembled WGS sequence"/>
</dbReference>
<sequence length="471" mass="50878">MEFRVLGPLEMVHDGRSLAPSAAKDRAFLGELLAHPGQLVSTEHLADALWPDNPPADPANAVQVRASRLRAMLREVSGDADGAGVLRTRSGGYTLDLDQATTDLGRFETAVRHGEKAEAAEPDDEPPAAGAIAEALALWRGDPFSDVPHTSCVLLQAARAEELRLTAAESYADLCLAEGTLPASLVADLAEQAALNPLREPLHHRLIRALRLSGRSAEALAAYDRLRTTLADELGADPSPDLRRLHQEILAEERLHEPPSVPAPVNAPPGDATTEVETVNPVSTAPEGDRTPESPAEARDEAATENRPDGDRRRRRALIAAGAGLVLAAGVTGAAVVRIYEPPVVVVPDVLRPIPGDDSRLDADVTYPDGTEVKEGAKFDKVWRLANSGTVEWHDRYLERQLPWDGPDVCRSPRRVPIPDTRPGQSVLVRVPVEAPGTPVRCKVYWKMVDRNGIPYMPQLKGIFFDVTVIS</sequence>
<dbReference type="CDD" id="cd15831">
    <property type="entry name" value="BTAD"/>
    <property type="match status" value="1"/>
</dbReference>
<dbReference type="InterPro" id="IPR001867">
    <property type="entry name" value="OmpR/PhoB-type_DNA-bd"/>
</dbReference>
<dbReference type="SMART" id="SM00862">
    <property type="entry name" value="Trans_reg_C"/>
    <property type="match status" value="1"/>
</dbReference>
<name>A0A8J3UZ86_9ACTN</name>
<keyword evidence="2" id="KW-0805">Transcription regulation</keyword>
<dbReference type="Gene3D" id="1.10.10.10">
    <property type="entry name" value="Winged helix-like DNA-binding domain superfamily/Winged helix DNA-binding domain"/>
    <property type="match status" value="1"/>
</dbReference>
<evidence type="ECO:0000313" key="9">
    <source>
        <dbReference type="Proteomes" id="UP000605992"/>
    </source>
</evidence>
<dbReference type="InterPro" id="IPR013783">
    <property type="entry name" value="Ig-like_fold"/>
</dbReference>
<dbReference type="InterPro" id="IPR016032">
    <property type="entry name" value="Sig_transdc_resp-reg_C-effctor"/>
</dbReference>
<keyword evidence="4" id="KW-0804">Transcription</keyword>
<dbReference type="SUPFAM" id="SSF48452">
    <property type="entry name" value="TPR-like"/>
    <property type="match status" value="1"/>
</dbReference>
<dbReference type="Gene3D" id="2.60.40.10">
    <property type="entry name" value="Immunoglobulins"/>
    <property type="match status" value="1"/>
</dbReference>
<evidence type="ECO:0000313" key="8">
    <source>
        <dbReference type="EMBL" id="GII52557.1"/>
    </source>
</evidence>
<dbReference type="SMART" id="SM01043">
    <property type="entry name" value="BTAD"/>
    <property type="match status" value="1"/>
</dbReference>
<dbReference type="InterPro" id="IPR011990">
    <property type="entry name" value="TPR-like_helical_dom_sf"/>
</dbReference>
<dbReference type="AlphaFoldDB" id="A0A8J3UZ86"/>
<feature type="domain" description="OmpR/PhoB-type" evidence="7">
    <location>
        <begin position="1"/>
        <end position="97"/>
    </location>
</feature>
<organism evidence="8 9">
    <name type="scientific">Planotetraspora thailandica</name>
    <dbReference type="NCBI Taxonomy" id="487172"/>
    <lineage>
        <taxon>Bacteria</taxon>
        <taxon>Bacillati</taxon>
        <taxon>Actinomycetota</taxon>
        <taxon>Actinomycetes</taxon>
        <taxon>Streptosporangiales</taxon>
        <taxon>Streptosporangiaceae</taxon>
        <taxon>Planotetraspora</taxon>
    </lineage>
</organism>
<dbReference type="GO" id="GO:0000160">
    <property type="term" value="P:phosphorelay signal transduction system"/>
    <property type="evidence" value="ECO:0007669"/>
    <property type="project" value="InterPro"/>
</dbReference>
<evidence type="ECO:0000256" key="1">
    <source>
        <dbReference type="ARBA" id="ARBA00005820"/>
    </source>
</evidence>